<name>A0ACC3DB18_9PEZI</name>
<evidence type="ECO:0000313" key="2">
    <source>
        <dbReference type="Proteomes" id="UP001186974"/>
    </source>
</evidence>
<accession>A0ACC3DB18</accession>
<protein>
    <submittedName>
        <fullName evidence="1">Uncharacterized protein</fullName>
    </submittedName>
</protein>
<dbReference type="EMBL" id="JAWDJW010006461">
    <property type="protein sequence ID" value="KAK3064640.1"/>
    <property type="molecule type" value="Genomic_DNA"/>
</dbReference>
<organism evidence="1 2">
    <name type="scientific">Coniosporium uncinatum</name>
    <dbReference type="NCBI Taxonomy" id="93489"/>
    <lineage>
        <taxon>Eukaryota</taxon>
        <taxon>Fungi</taxon>
        <taxon>Dikarya</taxon>
        <taxon>Ascomycota</taxon>
        <taxon>Pezizomycotina</taxon>
        <taxon>Dothideomycetes</taxon>
        <taxon>Dothideomycetes incertae sedis</taxon>
        <taxon>Coniosporium</taxon>
    </lineage>
</organism>
<evidence type="ECO:0000313" key="1">
    <source>
        <dbReference type="EMBL" id="KAK3064640.1"/>
    </source>
</evidence>
<comment type="caution">
    <text evidence="1">The sequence shown here is derived from an EMBL/GenBank/DDBJ whole genome shotgun (WGS) entry which is preliminary data.</text>
</comment>
<gene>
    <name evidence="1" type="ORF">LTS18_005377</name>
</gene>
<keyword evidence="2" id="KW-1185">Reference proteome</keyword>
<reference evidence="1" key="1">
    <citation type="submission" date="2024-09" db="EMBL/GenBank/DDBJ databases">
        <title>Black Yeasts Isolated from many extreme environments.</title>
        <authorList>
            <person name="Coleine C."/>
            <person name="Stajich J.E."/>
            <person name="Selbmann L."/>
        </authorList>
    </citation>
    <scope>NUCLEOTIDE SEQUENCE</scope>
    <source>
        <strain evidence="1">CCFEE 5737</strain>
    </source>
</reference>
<feature type="non-terminal residue" evidence="1">
    <location>
        <position position="369"/>
    </location>
</feature>
<sequence length="369" mass="41002">MDHMRKHSLPQSPSTASQAKKRPKKDAVVDLILSPQPRTSGNDRSRPQPQVVDLTEDGSDSEDDRAAVPSIKRLGTTFSVLPFEGDGTLGSRLSSQQESFSPAPIRFVSLDGPGFLSARSILQAQKALGHSGRNVERGLVVAGQAERACSEVERTPLDHTENVDNGSAHCRLAEHQARFDTLDDDDCTVEKETPVSPLRSLRPIETSIAKATPSHGGAGPRVKVPLAELRKAYDRLPSLEQSLQDKDAELESLRQNKDAELESLWQRLQVSQNLRFEEQLAAQGAQAKADRDNEEAQRQMQDLQNRLQDVTFRAREDKDAAQQQNDALSKKLSEVGLRIIEEKEARQQQSYRCKAIQADLGYMENLLIR</sequence>
<proteinExistence type="predicted"/>
<dbReference type="Proteomes" id="UP001186974">
    <property type="component" value="Unassembled WGS sequence"/>
</dbReference>